<evidence type="ECO:0000256" key="6">
    <source>
        <dbReference type="ARBA" id="ARBA00023136"/>
    </source>
</evidence>
<keyword evidence="11" id="KW-1185">Reference proteome</keyword>
<protein>
    <submittedName>
        <fullName evidence="10">ABC transporter ATP-binding protein</fullName>
    </submittedName>
</protein>
<accession>A0ABW0HW89</accession>
<dbReference type="PROSITE" id="PS50893">
    <property type="entry name" value="ABC_TRANSPORTER_2"/>
    <property type="match status" value="1"/>
</dbReference>
<dbReference type="InterPro" id="IPR017871">
    <property type="entry name" value="ABC_transporter-like_CS"/>
</dbReference>
<comment type="caution">
    <text evidence="10">The sequence shown here is derived from an EMBL/GenBank/DDBJ whole genome shotgun (WGS) entry which is preliminary data.</text>
</comment>
<dbReference type="Gene3D" id="1.20.1560.10">
    <property type="entry name" value="ABC transporter type 1, transmembrane domain"/>
    <property type="match status" value="1"/>
</dbReference>
<dbReference type="EMBL" id="JBHSMI010000028">
    <property type="protein sequence ID" value="MFC5404462.1"/>
    <property type="molecule type" value="Genomic_DNA"/>
</dbReference>
<organism evidence="10 11">
    <name type="scientific">Cohnella soli</name>
    <dbReference type="NCBI Taxonomy" id="425005"/>
    <lineage>
        <taxon>Bacteria</taxon>
        <taxon>Bacillati</taxon>
        <taxon>Bacillota</taxon>
        <taxon>Bacilli</taxon>
        <taxon>Bacillales</taxon>
        <taxon>Paenibacillaceae</taxon>
        <taxon>Cohnella</taxon>
    </lineage>
</organism>
<evidence type="ECO:0000256" key="2">
    <source>
        <dbReference type="ARBA" id="ARBA00022692"/>
    </source>
</evidence>
<dbReference type="SUPFAM" id="SSF90123">
    <property type="entry name" value="ABC transporter transmembrane region"/>
    <property type="match status" value="1"/>
</dbReference>
<sequence>MKLVFHYLNKYRGAAWMAVFLMLVELAVELAQPLLISRIIDDGIVPGDRSVVLLWSGILIGGAVIAFGAGVLSSFYAAHVSQSIGYDLRERLYGKIQGFAYAVFNRFPTSSLITRLTNDVTQVQDTTFMGLRFMLRMPLVVVGSIIMALVVHAQLGFLLLLTVPLLVWFVVWMVRKAAGLFGNVQRRLDAVNGVMQENLSGMRLIRVFVRRTTEGERFARSSGELMRATMSALRLTEMTQPFIVLIMNAGIIAVLAFGRLEIVAGTATTGVVVAIVNYSIRTSGALATLSGLVAAFSRARASADRIGETLETEGDSASDRVNRSPEGIREGAVAFERVTFNYPGTSAAALEEVTFEAKPGETVAILGATGSGKSSLVQLIVRLYEESEGVVRIDGKAANEWNAQQLHESIGYVPQEVVLFTGTIRDNIAWGLDNVPMERIEEAARQAQIHDTIIGLPHGYETLLGQKGINLSGGQKQRVSIARALVRQPAILLLDDSTSALDVKTEAALLAEIGKTACTTFLVTQKISSTINADLILLLDDGRLIGQGDHGHLIETSPLYRRIYASQYGEEDSHVGSVT</sequence>
<evidence type="ECO:0000259" key="8">
    <source>
        <dbReference type="PROSITE" id="PS50893"/>
    </source>
</evidence>
<dbReference type="Pfam" id="PF00664">
    <property type="entry name" value="ABC_membrane"/>
    <property type="match status" value="1"/>
</dbReference>
<dbReference type="Proteomes" id="UP001596113">
    <property type="component" value="Unassembled WGS sequence"/>
</dbReference>
<evidence type="ECO:0000259" key="9">
    <source>
        <dbReference type="PROSITE" id="PS50929"/>
    </source>
</evidence>
<feature type="transmembrane region" description="Helical" evidence="7">
    <location>
        <begin position="52"/>
        <end position="78"/>
    </location>
</feature>
<dbReference type="SUPFAM" id="SSF52540">
    <property type="entry name" value="P-loop containing nucleoside triphosphate hydrolases"/>
    <property type="match status" value="1"/>
</dbReference>
<evidence type="ECO:0000256" key="1">
    <source>
        <dbReference type="ARBA" id="ARBA00004651"/>
    </source>
</evidence>
<feature type="transmembrane region" description="Helical" evidence="7">
    <location>
        <begin position="272"/>
        <end position="296"/>
    </location>
</feature>
<dbReference type="Gene3D" id="3.40.50.300">
    <property type="entry name" value="P-loop containing nucleotide triphosphate hydrolases"/>
    <property type="match status" value="1"/>
</dbReference>
<evidence type="ECO:0000256" key="5">
    <source>
        <dbReference type="ARBA" id="ARBA00022989"/>
    </source>
</evidence>
<keyword evidence="6 7" id="KW-0472">Membrane</keyword>
<feature type="domain" description="ABC transmembrane type-1" evidence="9">
    <location>
        <begin position="16"/>
        <end position="298"/>
    </location>
</feature>
<keyword evidence="5 7" id="KW-1133">Transmembrane helix</keyword>
<feature type="transmembrane region" description="Helical" evidence="7">
    <location>
        <begin position="242"/>
        <end position="260"/>
    </location>
</feature>
<dbReference type="CDD" id="cd18548">
    <property type="entry name" value="ABC_6TM_Tm287_like"/>
    <property type="match status" value="1"/>
</dbReference>
<feature type="domain" description="ABC transporter" evidence="8">
    <location>
        <begin position="333"/>
        <end position="566"/>
    </location>
</feature>
<dbReference type="InterPro" id="IPR003439">
    <property type="entry name" value="ABC_transporter-like_ATP-bd"/>
</dbReference>
<name>A0ABW0HW89_9BACL</name>
<dbReference type="InterPro" id="IPR039421">
    <property type="entry name" value="Type_1_exporter"/>
</dbReference>
<dbReference type="SMART" id="SM00382">
    <property type="entry name" value="AAA"/>
    <property type="match status" value="1"/>
</dbReference>
<dbReference type="PANTHER" id="PTHR43394:SF1">
    <property type="entry name" value="ATP-BINDING CASSETTE SUB-FAMILY B MEMBER 10, MITOCHONDRIAL"/>
    <property type="match status" value="1"/>
</dbReference>
<evidence type="ECO:0000313" key="11">
    <source>
        <dbReference type="Proteomes" id="UP001596113"/>
    </source>
</evidence>
<dbReference type="InterPro" id="IPR027417">
    <property type="entry name" value="P-loop_NTPase"/>
</dbReference>
<dbReference type="PANTHER" id="PTHR43394">
    <property type="entry name" value="ATP-DEPENDENT PERMEASE MDL1, MITOCHONDRIAL"/>
    <property type="match status" value="1"/>
</dbReference>
<evidence type="ECO:0000256" key="3">
    <source>
        <dbReference type="ARBA" id="ARBA00022741"/>
    </source>
</evidence>
<dbReference type="InterPro" id="IPR036640">
    <property type="entry name" value="ABC1_TM_sf"/>
</dbReference>
<dbReference type="PROSITE" id="PS50929">
    <property type="entry name" value="ABC_TM1F"/>
    <property type="match status" value="1"/>
</dbReference>
<feature type="transmembrane region" description="Helical" evidence="7">
    <location>
        <begin position="157"/>
        <end position="174"/>
    </location>
</feature>
<keyword evidence="4 10" id="KW-0067">ATP-binding</keyword>
<dbReference type="InterPro" id="IPR011527">
    <property type="entry name" value="ABC1_TM_dom"/>
</dbReference>
<evidence type="ECO:0000313" key="10">
    <source>
        <dbReference type="EMBL" id="MFC5404462.1"/>
    </source>
</evidence>
<dbReference type="GO" id="GO:0005524">
    <property type="term" value="F:ATP binding"/>
    <property type="evidence" value="ECO:0007669"/>
    <property type="project" value="UniProtKB-KW"/>
</dbReference>
<reference evidence="11" key="1">
    <citation type="journal article" date="2019" name="Int. J. Syst. Evol. Microbiol.">
        <title>The Global Catalogue of Microorganisms (GCM) 10K type strain sequencing project: providing services to taxonomists for standard genome sequencing and annotation.</title>
        <authorList>
            <consortium name="The Broad Institute Genomics Platform"/>
            <consortium name="The Broad Institute Genome Sequencing Center for Infectious Disease"/>
            <person name="Wu L."/>
            <person name="Ma J."/>
        </authorList>
    </citation>
    <scope>NUCLEOTIDE SEQUENCE [LARGE SCALE GENOMIC DNA]</scope>
    <source>
        <strain evidence="11">CGMCC 1.18575</strain>
    </source>
</reference>
<feature type="transmembrane region" description="Helical" evidence="7">
    <location>
        <begin position="12"/>
        <end position="32"/>
    </location>
</feature>
<dbReference type="InterPro" id="IPR003593">
    <property type="entry name" value="AAA+_ATPase"/>
</dbReference>
<feature type="transmembrane region" description="Helical" evidence="7">
    <location>
        <begin position="133"/>
        <end position="151"/>
    </location>
</feature>
<evidence type="ECO:0000256" key="7">
    <source>
        <dbReference type="SAM" id="Phobius"/>
    </source>
</evidence>
<keyword evidence="3" id="KW-0547">Nucleotide-binding</keyword>
<evidence type="ECO:0000256" key="4">
    <source>
        <dbReference type="ARBA" id="ARBA00022840"/>
    </source>
</evidence>
<dbReference type="Pfam" id="PF00005">
    <property type="entry name" value="ABC_tran"/>
    <property type="match status" value="1"/>
</dbReference>
<dbReference type="RefSeq" id="WP_378134786.1">
    <property type="nucleotide sequence ID" value="NZ_JBHSMI010000028.1"/>
</dbReference>
<gene>
    <name evidence="10" type="ORF">ACFPOF_17145</name>
</gene>
<proteinExistence type="predicted"/>
<keyword evidence="2 7" id="KW-0812">Transmembrane</keyword>
<comment type="subcellular location">
    <subcellularLocation>
        <location evidence="1">Cell membrane</location>
        <topology evidence="1">Multi-pass membrane protein</topology>
    </subcellularLocation>
</comment>
<dbReference type="PROSITE" id="PS00211">
    <property type="entry name" value="ABC_TRANSPORTER_1"/>
    <property type="match status" value="1"/>
</dbReference>